<comment type="caution">
    <text evidence="2">The sequence shown here is derived from an EMBL/GenBank/DDBJ whole genome shotgun (WGS) entry which is preliminary data.</text>
</comment>
<dbReference type="Proteomes" id="UP001152484">
    <property type="component" value="Unassembled WGS sequence"/>
</dbReference>
<gene>
    <name evidence="2" type="ORF">CEURO_LOCUS16600</name>
</gene>
<name>A0A9P0ZMY6_CUSEU</name>
<feature type="chain" id="PRO_5040407485" evidence="1">
    <location>
        <begin position="21"/>
        <end position="202"/>
    </location>
</feature>
<organism evidence="2 3">
    <name type="scientific">Cuscuta europaea</name>
    <name type="common">European dodder</name>
    <dbReference type="NCBI Taxonomy" id="41803"/>
    <lineage>
        <taxon>Eukaryota</taxon>
        <taxon>Viridiplantae</taxon>
        <taxon>Streptophyta</taxon>
        <taxon>Embryophyta</taxon>
        <taxon>Tracheophyta</taxon>
        <taxon>Spermatophyta</taxon>
        <taxon>Magnoliopsida</taxon>
        <taxon>eudicotyledons</taxon>
        <taxon>Gunneridae</taxon>
        <taxon>Pentapetalae</taxon>
        <taxon>asterids</taxon>
        <taxon>lamiids</taxon>
        <taxon>Solanales</taxon>
        <taxon>Convolvulaceae</taxon>
        <taxon>Cuscuteae</taxon>
        <taxon>Cuscuta</taxon>
        <taxon>Cuscuta subgen. Cuscuta</taxon>
    </lineage>
</organism>
<dbReference type="EMBL" id="CAMAPE010000046">
    <property type="protein sequence ID" value="CAH9104573.1"/>
    <property type="molecule type" value="Genomic_DNA"/>
</dbReference>
<evidence type="ECO:0000313" key="3">
    <source>
        <dbReference type="Proteomes" id="UP001152484"/>
    </source>
</evidence>
<protein>
    <submittedName>
        <fullName evidence="2">Uncharacterized protein</fullName>
    </submittedName>
</protein>
<keyword evidence="1" id="KW-0732">Signal</keyword>
<feature type="signal peptide" evidence="1">
    <location>
        <begin position="1"/>
        <end position="20"/>
    </location>
</feature>
<accession>A0A9P0ZMY6</accession>
<evidence type="ECO:0000313" key="2">
    <source>
        <dbReference type="EMBL" id="CAH9104573.1"/>
    </source>
</evidence>
<evidence type="ECO:0000256" key="1">
    <source>
        <dbReference type="SAM" id="SignalP"/>
    </source>
</evidence>
<keyword evidence="3" id="KW-1185">Reference proteome</keyword>
<feature type="non-terminal residue" evidence="2">
    <location>
        <position position="202"/>
    </location>
</feature>
<dbReference type="AlphaFoldDB" id="A0A9P0ZMY6"/>
<dbReference type="OrthoDB" id="1750920at2759"/>
<sequence length="202" mass="22979">MNSLLPIPLLLYAMATTVFLSQGVFETRNLKAADLRVKDKEEIEPSYGFPVNARVRYPQRGERVDWTCPSWINFYQYPFEKLGLRFPFSALVSGFISLAKLSPCQIMPQTWRLLRSMEFLIEKNGLSFASEDLGFSYDLRTSGKGRFILTLKPGTKPLVLGISNANDRGWLTRFFFVERSSLSGSGDYLPDRLRVAGKPLSF</sequence>
<reference evidence="2" key="1">
    <citation type="submission" date="2022-07" db="EMBL/GenBank/DDBJ databases">
        <authorList>
            <person name="Macas J."/>
            <person name="Novak P."/>
            <person name="Neumann P."/>
        </authorList>
    </citation>
    <scope>NUCLEOTIDE SEQUENCE</scope>
</reference>
<proteinExistence type="predicted"/>